<comment type="caution">
    <text evidence="2">The sequence shown here is derived from an EMBL/GenBank/DDBJ whole genome shotgun (WGS) entry which is preliminary data.</text>
</comment>
<evidence type="ECO:0000313" key="3">
    <source>
        <dbReference type="Proteomes" id="UP000197619"/>
    </source>
</evidence>
<keyword evidence="1" id="KW-0472">Membrane</keyword>
<dbReference type="Proteomes" id="UP000197619">
    <property type="component" value="Unassembled WGS sequence"/>
</dbReference>
<reference evidence="2 3" key="1">
    <citation type="submission" date="2017-05" db="EMBL/GenBank/DDBJ databases">
        <title>Genome of assembly of the Bengalese finch, Lonchura striata domestica.</title>
        <authorList>
            <person name="Colquitt B.M."/>
            <person name="Brainard M.S."/>
        </authorList>
    </citation>
    <scope>NUCLEOTIDE SEQUENCE [LARGE SCALE GENOMIC DNA]</scope>
    <source>
        <strain evidence="2">White83orange57</strain>
    </source>
</reference>
<evidence type="ECO:0000313" key="2">
    <source>
        <dbReference type="EMBL" id="OWK63378.1"/>
    </source>
</evidence>
<proteinExistence type="predicted"/>
<sequence>MKQNSLSHQSSLLCMYLCDLTLGSLYCSTLFRLIQLHWDGGKAKCQSSKAQEYLTLNLFLFQKIKYGKLRPYM</sequence>
<keyword evidence="3" id="KW-1185">Reference proteome</keyword>
<keyword evidence="1" id="KW-1133">Transmembrane helix</keyword>
<dbReference type="AlphaFoldDB" id="A0A218VC20"/>
<keyword evidence="1" id="KW-0812">Transmembrane</keyword>
<gene>
    <name evidence="2" type="ORF">RLOC_00005552</name>
</gene>
<dbReference type="EMBL" id="MUZQ01000013">
    <property type="protein sequence ID" value="OWK63378.1"/>
    <property type="molecule type" value="Genomic_DNA"/>
</dbReference>
<feature type="transmembrane region" description="Helical" evidence="1">
    <location>
        <begin position="12"/>
        <end position="34"/>
    </location>
</feature>
<protein>
    <submittedName>
        <fullName evidence="2">Uncharacterized protein</fullName>
    </submittedName>
</protein>
<evidence type="ECO:0000256" key="1">
    <source>
        <dbReference type="SAM" id="Phobius"/>
    </source>
</evidence>
<accession>A0A218VC20</accession>
<name>A0A218VC20_9PASE</name>
<organism evidence="2 3">
    <name type="scientific">Lonchura striata</name>
    <name type="common">white-rumped munia</name>
    <dbReference type="NCBI Taxonomy" id="40157"/>
    <lineage>
        <taxon>Eukaryota</taxon>
        <taxon>Metazoa</taxon>
        <taxon>Chordata</taxon>
        <taxon>Craniata</taxon>
        <taxon>Vertebrata</taxon>
        <taxon>Euteleostomi</taxon>
        <taxon>Archelosauria</taxon>
        <taxon>Archosauria</taxon>
        <taxon>Dinosauria</taxon>
        <taxon>Saurischia</taxon>
        <taxon>Theropoda</taxon>
        <taxon>Coelurosauria</taxon>
        <taxon>Aves</taxon>
        <taxon>Neognathae</taxon>
        <taxon>Neoaves</taxon>
        <taxon>Telluraves</taxon>
        <taxon>Australaves</taxon>
        <taxon>Passeriformes</taxon>
        <taxon>Passeroidea</taxon>
        <taxon>Estrildidae</taxon>
        <taxon>Estrildinae</taxon>
        <taxon>Lonchura</taxon>
    </lineage>
</organism>